<reference evidence="2 3" key="1">
    <citation type="submission" date="2015-10" db="EMBL/GenBank/DDBJ databases">
        <title>Genome sequencing of Penicillium freii.</title>
        <authorList>
            <person name="Nguyen H.D."/>
            <person name="Visagie C.M."/>
            <person name="Seifert K.A."/>
        </authorList>
    </citation>
    <scope>NUCLEOTIDE SEQUENCE [LARGE SCALE GENOMIC DNA]</scope>
    <source>
        <strain evidence="2 3">DAOM 242723</strain>
    </source>
</reference>
<comment type="caution">
    <text evidence="2">The sequence shown here is derived from an EMBL/GenBank/DDBJ whole genome shotgun (WGS) entry which is preliminary data.</text>
</comment>
<keyword evidence="3" id="KW-1185">Reference proteome</keyword>
<protein>
    <submittedName>
        <fullName evidence="2">Uncharacterized protein</fullName>
    </submittedName>
</protein>
<dbReference type="Proteomes" id="UP000055045">
    <property type="component" value="Unassembled WGS sequence"/>
</dbReference>
<evidence type="ECO:0000313" key="2">
    <source>
        <dbReference type="EMBL" id="KUM61764.1"/>
    </source>
</evidence>
<evidence type="ECO:0000313" key="3">
    <source>
        <dbReference type="Proteomes" id="UP000055045"/>
    </source>
</evidence>
<gene>
    <name evidence="2" type="ORF">ACN42_g5362</name>
</gene>
<feature type="region of interest" description="Disordered" evidence="1">
    <location>
        <begin position="1"/>
        <end position="40"/>
    </location>
</feature>
<dbReference type="EMBL" id="LLXE01000122">
    <property type="protein sequence ID" value="KUM61764.1"/>
    <property type="molecule type" value="Genomic_DNA"/>
</dbReference>
<evidence type="ECO:0000256" key="1">
    <source>
        <dbReference type="SAM" id="MobiDB-lite"/>
    </source>
</evidence>
<dbReference type="AlphaFoldDB" id="A0A101MJJ6"/>
<proteinExistence type="predicted"/>
<sequence>MKLDQPVSLWNFRAQREERNESEGSSSIGEEEEKGGRKKIPSSLIIIEAGNGGSAQAPSDRSETSMLFWVILSHNRGGTDYLPLMGVKGVLYVINVVLNGIEWY</sequence>
<organism evidence="2 3">
    <name type="scientific">Penicillium freii</name>
    <dbReference type="NCBI Taxonomy" id="48697"/>
    <lineage>
        <taxon>Eukaryota</taxon>
        <taxon>Fungi</taxon>
        <taxon>Dikarya</taxon>
        <taxon>Ascomycota</taxon>
        <taxon>Pezizomycotina</taxon>
        <taxon>Eurotiomycetes</taxon>
        <taxon>Eurotiomycetidae</taxon>
        <taxon>Eurotiales</taxon>
        <taxon>Aspergillaceae</taxon>
        <taxon>Penicillium</taxon>
    </lineage>
</organism>
<name>A0A101MJJ6_PENFR</name>
<accession>A0A101MJJ6</accession>